<sequence length="289" mass="33836">MDQKDWKILKILHEEKNITKTAEKLFVSQPSLSYRLKNLEREMETDIIFKTKTGIEFTSEGEYLVNYAKEMLQRLQVLKDNINDMSEEISGTLKIGVSSNFAQYILPNLLKSFSNKYPKVHFNVSTGVSSDVYRMLNDSSIHIGILRRDYQWHGGRKHLLNRESLYIISQSEIDVMKLPEYKQIDYKTDSSLKGIINHWWLAEFASPANIEMEVDRLETCKELVKSGLGYAIVPEICLKEEDKLYKKEVESKDDLTVKRDTWLMYNADYENLVIVNKFIEHMKSWGNIK</sequence>
<reference evidence="6 7" key="1">
    <citation type="submission" date="2020-10" db="EMBL/GenBank/DDBJ databases">
        <title>Mouse Oral microbiota.</title>
        <authorList>
            <person name="Joseph S."/>
            <person name="Aduse-Opoku J."/>
        </authorList>
    </citation>
    <scope>NUCLEOTIDE SEQUENCE [LARGE SCALE GENOMIC DNA]</scope>
    <source>
        <strain evidence="6 7">19428wE5_W307</strain>
    </source>
</reference>
<dbReference type="Pfam" id="PF03466">
    <property type="entry name" value="LysR_substrate"/>
    <property type="match status" value="1"/>
</dbReference>
<dbReference type="InterPro" id="IPR036388">
    <property type="entry name" value="WH-like_DNA-bd_sf"/>
</dbReference>
<evidence type="ECO:0000313" key="7">
    <source>
        <dbReference type="Proteomes" id="UP000647980"/>
    </source>
</evidence>
<keyword evidence="4" id="KW-0804">Transcription</keyword>
<dbReference type="InterPro" id="IPR000847">
    <property type="entry name" value="LysR_HTH_N"/>
</dbReference>
<dbReference type="SUPFAM" id="SSF46785">
    <property type="entry name" value="Winged helix' DNA-binding domain"/>
    <property type="match status" value="1"/>
</dbReference>
<keyword evidence="3" id="KW-0238">DNA-binding</keyword>
<evidence type="ECO:0000256" key="1">
    <source>
        <dbReference type="ARBA" id="ARBA00009437"/>
    </source>
</evidence>
<dbReference type="Proteomes" id="UP000647980">
    <property type="component" value="Unassembled WGS sequence"/>
</dbReference>
<dbReference type="EMBL" id="JADGLW010000003">
    <property type="protein sequence ID" value="MBF0753762.1"/>
    <property type="molecule type" value="Genomic_DNA"/>
</dbReference>
<dbReference type="CDD" id="cd05466">
    <property type="entry name" value="PBP2_LTTR_substrate"/>
    <property type="match status" value="1"/>
</dbReference>
<comment type="caution">
    <text evidence="6">The sequence shown here is derived from an EMBL/GenBank/DDBJ whole genome shotgun (WGS) entry which is preliminary data.</text>
</comment>
<dbReference type="PANTHER" id="PTHR30126">
    <property type="entry name" value="HTH-TYPE TRANSCRIPTIONAL REGULATOR"/>
    <property type="match status" value="1"/>
</dbReference>
<dbReference type="Gene3D" id="1.10.10.10">
    <property type="entry name" value="Winged helix-like DNA-binding domain superfamily/Winged helix DNA-binding domain"/>
    <property type="match status" value="1"/>
</dbReference>
<comment type="similarity">
    <text evidence="1">Belongs to the LysR transcriptional regulatory family.</text>
</comment>
<evidence type="ECO:0000313" key="6">
    <source>
        <dbReference type="EMBL" id="MBF0753762.1"/>
    </source>
</evidence>
<dbReference type="Gene3D" id="3.40.190.290">
    <property type="match status" value="1"/>
</dbReference>
<name>A0ABR9XXY8_9STAP</name>
<feature type="domain" description="HTH lysR-type" evidence="5">
    <location>
        <begin position="1"/>
        <end position="58"/>
    </location>
</feature>
<dbReference type="PANTHER" id="PTHR30126:SF78">
    <property type="entry name" value="HTH LYSR-TYPE DOMAIN-CONTAINING PROTEIN"/>
    <property type="match status" value="1"/>
</dbReference>
<evidence type="ECO:0000256" key="2">
    <source>
        <dbReference type="ARBA" id="ARBA00023015"/>
    </source>
</evidence>
<protein>
    <submittedName>
        <fullName evidence="6">LysR family transcriptional regulator</fullName>
    </submittedName>
</protein>
<dbReference type="RefSeq" id="WP_135097524.1">
    <property type="nucleotide sequence ID" value="NZ_JADGLW010000003.1"/>
</dbReference>
<dbReference type="Pfam" id="PF00126">
    <property type="entry name" value="HTH_1"/>
    <property type="match status" value="1"/>
</dbReference>
<dbReference type="InterPro" id="IPR036390">
    <property type="entry name" value="WH_DNA-bd_sf"/>
</dbReference>
<gene>
    <name evidence="6" type="ORF">IR135_05735</name>
</gene>
<evidence type="ECO:0000259" key="5">
    <source>
        <dbReference type="PROSITE" id="PS50931"/>
    </source>
</evidence>
<keyword evidence="7" id="KW-1185">Reference proteome</keyword>
<proteinExistence type="inferred from homology"/>
<dbReference type="InterPro" id="IPR005119">
    <property type="entry name" value="LysR_subst-bd"/>
</dbReference>
<accession>A0ABR9XXY8</accession>
<dbReference type="SUPFAM" id="SSF53850">
    <property type="entry name" value="Periplasmic binding protein-like II"/>
    <property type="match status" value="1"/>
</dbReference>
<evidence type="ECO:0000256" key="3">
    <source>
        <dbReference type="ARBA" id="ARBA00023125"/>
    </source>
</evidence>
<dbReference type="PROSITE" id="PS50931">
    <property type="entry name" value="HTH_LYSR"/>
    <property type="match status" value="1"/>
</dbReference>
<organism evidence="6 7">
    <name type="scientific">Jeotgalicoccus nanhaiensis</name>
    <dbReference type="NCBI Taxonomy" id="568603"/>
    <lineage>
        <taxon>Bacteria</taxon>
        <taxon>Bacillati</taxon>
        <taxon>Bacillota</taxon>
        <taxon>Bacilli</taxon>
        <taxon>Bacillales</taxon>
        <taxon>Staphylococcaceae</taxon>
        <taxon>Jeotgalicoccus</taxon>
    </lineage>
</organism>
<keyword evidence="2" id="KW-0805">Transcription regulation</keyword>
<evidence type="ECO:0000256" key="4">
    <source>
        <dbReference type="ARBA" id="ARBA00023163"/>
    </source>
</evidence>